<feature type="transmembrane region" description="Helical" evidence="7">
    <location>
        <begin position="149"/>
        <end position="172"/>
    </location>
</feature>
<comment type="subcellular location">
    <subcellularLocation>
        <location evidence="1">Membrane</location>
        <topology evidence="1">Multi-pass membrane protein</topology>
    </subcellularLocation>
</comment>
<dbReference type="InterPro" id="IPR035952">
    <property type="entry name" value="Rhomboid-like_sf"/>
</dbReference>
<evidence type="ECO:0000256" key="6">
    <source>
        <dbReference type="SAM" id="MobiDB-lite"/>
    </source>
</evidence>
<evidence type="ECO:0000256" key="1">
    <source>
        <dbReference type="ARBA" id="ARBA00004141"/>
    </source>
</evidence>
<dbReference type="Gene3D" id="1.20.1540.10">
    <property type="entry name" value="Rhomboid-like"/>
    <property type="match status" value="1"/>
</dbReference>
<feature type="transmembrane region" description="Helical" evidence="7">
    <location>
        <begin position="113"/>
        <end position="137"/>
    </location>
</feature>
<reference evidence="9 10" key="1">
    <citation type="journal article" date="2021" name="Nat. Plants">
        <title>The Taxus genome provides insights into paclitaxel biosynthesis.</title>
        <authorList>
            <person name="Xiong X."/>
            <person name="Gou J."/>
            <person name="Liao Q."/>
            <person name="Li Y."/>
            <person name="Zhou Q."/>
            <person name="Bi G."/>
            <person name="Li C."/>
            <person name="Du R."/>
            <person name="Wang X."/>
            <person name="Sun T."/>
            <person name="Guo L."/>
            <person name="Liang H."/>
            <person name="Lu P."/>
            <person name="Wu Y."/>
            <person name="Zhang Z."/>
            <person name="Ro D.K."/>
            <person name="Shang Y."/>
            <person name="Huang S."/>
            <person name="Yan J."/>
        </authorList>
    </citation>
    <scope>NUCLEOTIDE SEQUENCE [LARGE SCALE GENOMIC DNA]</scope>
    <source>
        <strain evidence="9">Ta-2019</strain>
    </source>
</reference>
<dbReference type="Proteomes" id="UP000824469">
    <property type="component" value="Unassembled WGS sequence"/>
</dbReference>
<dbReference type="Pfam" id="PF01694">
    <property type="entry name" value="Rhomboid"/>
    <property type="match status" value="1"/>
</dbReference>
<comment type="similarity">
    <text evidence="2">Belongs to the peptidase S54 family.</text>
</comment>
<sequence length="335" mass="37436">MKDQPVDDPTTQTAGNNTLFDDRVPPIDTMQSSPNLNSTPAEPGTADTQRDDYRFDMVSSILNKLQRAFKALKAWEAFTVSTKSAIAKDCSKLITLTEQLADDSDNAPVTKGLVMTCAIVSVILGMKGGASACGLSYQAIVRKLHLWRLATSAFVFSSTPELVFGLYLLYYFRVFERQIGSNKYSVFVLFSIIFTICFELIVLVVFKDPTSSILAPGPYGLIFSSFIPFYFDIPVSTWFRIFGIRFSDKSFVYLAGLQLLLSSWKRTFIPGLCGIAAGLSYRLNVFGVRRIKFPEQLACRISRLPTLTLPVWRSTAISRGNVTREAVTSYDRQFE</sequence>
<gene>
    <name evidence="9" type="ORF">KI387_019636</name>
</gene>
<evidence type="ECO:0000313" key="9">
    <source>
        <dbReference type="EMBL" id="KAH9317867.1"/>
    </source>
</evidence>
<evidence type="ECO:0000256" key="5">
    <source>
        <dbReference type="ARBA" id="ARBA00023136"/>
    </source>
</evidence>
<keyword evidence="10" id="KW-1185">Reference proteome</keyword>
<comment type="caution">
    <text evidence="9">The sequence shown here is derived from an EMBL/GenBank/DDBJ whole genome shotgun (WGS) entry which is preliminary data.</text>
</comment>
<feature type="compositionally biased region" description="Polar residues" evidence="6">
    <location>
        <begin position="29"/>
        <end position="40"/>
    </location>
</feature>
<feature type="region of interest" description="Disordered" evidence="6">
    <location>
        <begin position="1"/>
        <end position="50"/>
    </location>
</feature>
<keyword evidence="5 7" id="KW-0472">Membrane</keyword>
<evidence type="ECO:0000256" key="3">
    <source>
        <dbReference type="ARBA" id="ARBA00022692"/>
    </source>
</evidence>
<dbReference type="AlphaFoldDB" id="A0AA38G8A4"/>
<evidence type="ECO:0000313" key="10">
    <source>
        <dbReference type="Proteomes" id="UP000824469"/>
    </source>
</evidence>
<feature type="transmembrane region" description="Helical" evidence="7">
    <location>
        <begin position="184"/>
        <end position="206"/>
    </location>
</feature>
<evidence type="ECO:0000256" key="4">
    <source>
        <dbReference type="ARBA" id="ARBA00022989"/>
    </source>
</evidence>
<dbReference type="PANTHER" id="PTHR43066">
    <property type="entry name" value="RHOMBOID-RELATED PROTEIN"/>
    <property type="match status" value="1"/>
</dbReference>
<feature type="transmembrane region" description="Helical" evidence="7">
    <location>
        <begin position="218"/>
        <end position="239"/>
    </location>
</feature>
<dbReference type="GO" id="GO:0016020">
    <property type="term" value="C:membrane"/>
    <property type="evidence" value="ECO:0007669"/>
    <property type="project" value="UniProtKB-SubCell"/>
</dbReference>
<accession>A0AA38G8A4</accession>
<evidence type="ECO:0000256" key="2">
    <source>
        <dbReference type="ARBA" id="ARBA00009045"/>
    </source>
</evidence>
<dbReference type="EMBL" id="JAHRHJ020000004">
    <property type="protein sequence ID" value="KAH9317867.1"/>
    <property type="molecule type" value="Genomic_DNA"/>
</dbReference>
<dbReference type="InterPro" id="IPR022764">
    <property type="entry name" value="Peptidase_S54_rhomboid_dom"/>
</dbReference>
<dbReference type="GO" id="GO:0004252">
    <property type="term" value="F:serine-type endopeptidase activity"/>
    <property type="evidence" value="ECO:0007669"/>
    <property type="project" value="InterPro"/>
</dbReference>
<name>A0AA38G8A4_TAXCH</name>
<evidence type="ECO:0000256" key="7">
    <source>
        <dbReference type="SAM" id="Phobius"/>
    </source>
</evidence>
<organism evidence="9 10">
    <name type="scientific">Taxus chinensis</name>
    <name type="common">Chinese yew</name>
    <name type="synonym">Taxus wallichiana var. chinensis</name>
    <dbReference type="NCBI Taxonomy" id="29808"/>
    <lineage>
        <taxon>Eukaryota</taxon>
        <taxon>Viridiplantae</taxon>
        <taxon>Streptophyta</taxon>
        <taxon>Embryophyta</taxon>
        <taxon>Tracheophyta</taxon>
        <taxon>Spermatophyta</taxon>
        <taxon>Pinopsida</taxon>
        <taxon>Pinidae</taxon>
        <taxon>Conifers II</taxon>
        <taxon>Cupressales</taxon>
        <taxon>Taxaceae</taxon>
        <taxon>Taxus</taxon>
    </lineage>
</organism>
<keyword evidence="4 7" id="KW-1133">Transmembrane helix</keyword>
<keyword evidence="3 7" id="KW-0812">Transmembrane</keyword>
<dbReference type="PANTHER" id="PTHR43066:SF21">
    <property type="entry name" value="UBIQUITIN-ASSOCIATED DOMAIN-CONTAINING PROTEIN 2"/>
    <property type="match status" value="1"/>
</dbReference>
<feature type="domain" description="Peptidase S54 rhomboid" evidence="8">
    <location>
        <begin position="145"/>
        <end position="283"/>
    </location>
</feature>
<feature type="non-terminal residue" evidence="9">
    <location>
        <position position="1"/>
    </location>
</feature>
<proteinExistence type="inferred from homology"/>
<dbReference type="SUPFAM" id="SSF144091">
    <property type="entry name" value="Rhomboid-like"/>
    <property type="match status" value="1"/>
</dbReference>
<feature type="compositionally biased region" description="Polar residues" evidence="6">
    <location>
        <begin position="9"/>
        <end position="19"/>
    </location>
</feature>
<protein>
    <recommendedName>
        <fullName evidence="8">Peptidase S54 rhomboid domain-containing protein</fullName>
    </recommendedName>
</protein>
<evidence type="ECO:0000259" key="8">
    <source>
        <dbReference type="Pfam" id="PF01694"/>
    </source>
</evidence>